<accession>A0ABN8Q6B4</accession>
<evidence type="ECO:0000313" key="2">
    <source>
        <dbReference type="Proteomes" id="UP001159405"/>
    </source>
</evidence>
<reference evidence="1 2" key="1">
    <citation type="submission" date="2022-05" db="EMBL/GenBank/DDBJ databases">
        <authorList>
            <consortium name="Genoscope - CEA"/>
            <person name="William W."/>
        </authorList>
    </citation>
    <scope>NUCLEOTIDE SEQUENCE [LARGE SCALE GENOMIC DNA]</scope>
</reference>
<proteinExistence type="predicted"/>
<evidence type="ECO:0008006" key="3">
    <source>
        <dbReference type="Google" id="ProtNLM"/>
    </source>
</evidence>
<name>A0ABN8Q6B4_9CNID</name>
<dbReference type="Proteomes" id="UP001159405">
    <property type="component" value="Unassembled WGS sequence"/>
</dbReference>
<protein>
    <recommendedName>
        <fullName evidence="3">Reverse transcriptase domain-containing protein</fullName>
    </recommendedName>
</protein>
<organism evidence="1 2">
    <name type="scientific">Porites lobata</name>
    <dbReference type="NCBI Taxonomy" id="104759"/>
    <lineage>
        <taxon>Eukaryota</taxon>
        <taxon>Metazoa</taxon>
        <taxon>Cnidaria</taxon>
        <taxon>Anthozoa</taxon>
        <taxon>Hexacorallia</taxon>
        <taxon>Scleractinia</taxon>
        <taxon>Fungiina</taxon>
        <taxon>Poritidae</taxon>
        <taxon>Porites</taxon>
    </lineage>
</organism>
<dbReference type="EMBL" id="CALNXK010000108">
    <property type="protein sequence ID" value="CAH3157634.1"/>
    <property type="molecule type" value="Genomic_DNA"/>
</dbReference>
<comment type="caution">
    <text evidence="1">The sequence shown here is derived from an EMBL/GenBank/DDBJ whole genome shotgun (WGS) entry which is preliminary data.</text>
</comment>
<keyword evidence="2" id="KW-1185">Reference proteome</keyword>
<sequence length="244" mass="27855">MWELTTNEDTLIELEKSLSMKKNNRHQIQCTSTSVGEDFNLPGCYWKNQVVKLCSYPALHHQFGDLLDDSGFIQLDTLDLTLSNNPSSIMNVSILAGLSGHDCPIINIYLKPIRYKQKPTEIPLFSKARWDAFEEDLTLIGKFLCDEHNGLSANDTWQGQTDVLITDFENAFDKVGYRRLIHRQEFQKAQYWVLASSCCTYSPVHVKDLAESLSIKVRLLADDTILYLAIQSMNDSVSLQEDLR</sequence>
<gene>
    <name evidence="1" type="ORF">PLOB_00002343</name>
</gene>
<evidence type="ECO:0000313" key="1">
    <source>
        <dbReference type="EMBL" id="CAH3157634.1"/>
    </source>
</evidence>